<sequence>MGYVVQRKWFWCLGIWLCNSASRLSCITNRRQPYFHPQITHYPLRERFSGRHWHSLNSQKAGTILALNPYGKDEHQGWKA</sequence>
<dbReference type="Proteomes" id="UP000232883">
    <property type="component" value="Chromosome"/>
</dbReference>
<name>A0A2K8YZG1_9BACT</name>
<dbReference type="OrthoDB" id="927977at2"/>
<dbReference type="EMBL" id="CP025096">
    <property type="protein sequence ID" value="AUD02991.1"/>
    <property type="molecule type" value="Genomic_DNA"/>
</dbReference>
<dbReference type="KEGG" id="spir:CWM47_14800"/>
<reference evidence="1 2" key="1">
    <citation type="submission" date="2017-11" db="EMBL/GenBank/DDBJ databases">
        <title>Taxonomic description and genome sequences of Spirosoma HA7 sp. nov., isolated from pollen microhabitat of Corylus avellana.</title>
        <authorList>
            <person name="Ambika Manirajan B."/>
            <person name="Suarez C."/>
            <person name="Ratering S."/>
            <person name="Geissler-Plaum R."/>
            <person name="Cardinale M."/>
            <person name="Sylvia S."/>
        </authorList>
    </citation>
    <scope>NUCLEOTIDE SEQUENCE [LARGE SCALE GENOMIC DNA]</scope>
    <source>
        <strain evidence="1 2">HA7</strain>
    </source>
</reference>
<proteinExistence type="predicted"/>
<keyword evidence="2" id="KW-1185">Reference proteome</keyword>
<dbReference type="AlphaFoldDB" id="A0A2K8YZG1"/>
<organism evidence="1 2">
    <name type="scientific">Spirosoma pollinicola</name>
    <dbReference type="NCBI Taxonomy" id="2057025"/>
    <lineage>
        <taxon>Bacteria</taxon>
        <taxon>Pseudomonadati</taxon>
        <taxon>Bacteroidota</taxon>
        <taxon>Cytophagia</taxon>
        <taxon>Cytophagales</taxon>
        <taxon>Cytophagaceae</taxon>
        <taxon>Spirosoma</taxon>
    </lineage>
</organism>
<evidence type="ECO:0000313" key="1">
    <source>
        <dbReference type="EMBL" id="AUD02991.1"/>
    </source>
</evidence>
<gene>
    <name evidence="1" type="ORF">CWM47_14800</name>
</gene>
<protein>
    <submittedName>
        <fullName evidence="1">Uncharacterized protein</fullName>
    </submittedName>
</protein>
<accession>A0A2K8YZG1</accession>
<evidence type="ECO:0000313" key="2">
    <source>
        <dbReference type="Proteomes" id="UP000232883"/>
    </source>
</evidence>